<name>A0A9D1SP06_9BACT</name>
<accession>A0A9D1SP06</accession>
<evidence type="ECO:0000313" key="3">
    <source>
        <dbReference type="Proteomes" id="UP000886852"/>
    </source>
</evidence>
<dbReference type="EMBL" id="DVOC01000013">
    <property type="protein sequence ID" value="HIU90473.1"/>
    <property type="molecule type" value="Genomic_DNA"/>
</dbReference>
<proteinExistence type="inferred from homology"/>
<reference evidence="2" key="1">
    <citation type="submission" date="2020-10" db="EMBL/GenBank/DDBJ databases">
        <authorList>
            <person name="Gilroy R."/>
        </authorList>
    </citation>
    <scope>NUCLEOTIDE SEQUENCE</scope>
    <source>
        <strain evidence="2">ChiHjej12B11-7776</strain>
    </source>
</reference>
<dbReference type="InterPro" id="IPR009242">
    <property type="entry name" value="DUF896"/>
</dbReference>
<dbReference type="Pfam" id="PF05979">
    <property type="entry name" value="DUF896"/>
    <property type="match status" value="1"/>
</dbReference>
<dbReference type="PANTHER" id="PTHR37300">
    <property type="entry name" value="UPF0291 PROTEIN CBO2609/CLC_2481"/>
    <property type="match status" value="1"/>
</dbReference>
<dbReference type="Gene3D" id="1.10.287.540">
    <property type="entry name" value="Helix hairpin bin"/>
    <property type="match status" value="1"/>
</dbReference>
<dbReference type="PANTHER" id="PTHR37300:SF1">
    <property type="entry name" value="UPF0291 PROTEIN YNZC"/>
    <property type="match status" value="1"/>
</dbReference>
<reference evidence="2" key="2">
    <citation type="journal article" date="2021" name="PeerJ">
        <title>Extensive microbial diversity within the chicken gut microbiome revealed by metagenomics and culture.</title>
        <authorList>
            <person name="Gilroy R."/>
            <person name="Ravi A."/>
            <person name="Getino M."/>
            <person name="Pursley I."/>
            <person name="Horton D.L."/>
            <person name="Alikhan N.F."/>
            <person name="Baker D."/>
            <person name="Gharbi K."/>
            <person name="Hall N."/>
            <person name="Watson M."/>
            <person name="Adriaenssens E.M."/>
            <person name="Foster-Nyarko E."/>
            <person name="Jarju S."/>
            <person name="Secka A."/>
            <person name="Antonio M."/>
            <person name="Oren A."/>
            <person name="Chaudhuri R.R."/>
            <person name="La Ragione R."/>
            <person name="Hildebrand F."/>
            <person name="Pallen M.J."/>
        </authorList>
    </citation>
    <scope>NUCLEOTIDE SEQUENCE</scope>
    <source>
        <strain evidence="2">ChiHjej12B11-7776</strain>
    </source>
</reference>
<evidence type="ECO:0000313" key="2">
    <source>
        <dbReference type="EMBL" id="HIU90473.1"/>
    </source>
</evidence>
<evidence type="ECO:0000256" key="1">
    <source>
        <dbReference type="ARBA" id="ARBA00022490"/>
    </source>
</evidence>
<dbReference type="AlphaFoldDB" id="A0A9D1SP06"/>
<dbReference type="Proteomes" id="UP000886852">
    <property type="component" value="Unassembled WGS sequence"/>
</dbReference>
<protein>
    <submittedName>
        <fullName evidence="2">DUF896 domain-containing protein</fullName>
    </submittedName>
</protein>
<keyword evidence="1" id="KW-0963">Cytoplasm</keyword>
<organism evidence="2 3">
    <name type="scientific">Candidatus Fimimonas merdipullorum</name>
    <dbReference type="NCBI Taxonomy" id="2840822"/>
    <lineage>
        <taxon>Bacteria</taxon>
        <taxon>Pseudomonadati</taxon>
        <taxon>Myxococcota</taxon>
        <taxon>Myxococcia</taxon>
        <taxon>Myxococcales</taxon>
        <taxon>Cystobacterineae</taxon>
        <taxon>Myxococcaceae</taxon>
        <taxon>Myxococcaceae incertae sedis</taxon>
        <taxon>Candidatus Fimimonas</taxon>
    </lineage>
</organism>
<comment type="caution">
    <text evidence="2">The sequence shown here is derived from an EMBL/GenBank/DDBJ whole genome shotgun (WGS) entry which is preliminary data.</text>
</comment>
<gene>
    <name evidence="2" type="ORF">IAC72_00465</name>
</gene>
<dbReference type="HAMAP" id="MF_01103">
    <property type="entry name" value="UPF0291"/>
    <property type="match status" value="1"/>
</dbReference>
<sequence length="66" mass="7783">MIKEKIDRINFLAKKSKTEGLTEEEKAEQATLRGEYIAEWREGVIQTLENTYVVDENGKRKLRKKQ</sequence>
<dbReference type="SUPFAM" id="SSF158221">
    <property type="entry name" value="YnzC-like"/>
    <property type="match status" value="1"/>
</dbReference>